<keyword evidence="1" id="KW-0812">Transmembrane</keyword>
<dbReference type="Proteomes" id="UP000292702">
    <property type="component" value="Unassembled WGS sequence"/>
</dbReference>
<comment type="caution">
    <text evidence="2">The sequence shown here is derived from an EMBL/GenBank/DDBJ whole genome shotgun (WGS) entry which is preliminary data.</text>
</comment>
<proteinExistence type="predicted"/>
<dbReference type="AlphaFoldDB" id="A0A4V2MX16"/>
<keyword evidence="1" id="KW-1133">Transmembrane helix</keyword>
<dbReference type="EMBL" id="RWJN01000066">
    <property type="protein sequence ID" value="TCD68447.1"/>
    <property type="molecule type" value="Genomic_DNA"/>
</dbReference>
<keyword evidence="3" id="KW-1185">Reference proteome</keyword>
<gene>
    <name evidence="2" type="ORF">EIP91_010733</name>
</gene>
<evidence type="ECO:0000313" key="3">
    <source>
        <dbReference type="Proteomes" id="UP000292702"/>
    </source>
</evidence>
<keyword evidence="1" id="KW-0472">Membrane</keyword>
<evidence type="ECO:0000256" key="1">
    <source>
        <dbReference type="SAM" id="Phobius"/>
    </source>
</evidence>
<evidence type="ECO:0000313" key="2">
    <source>
        <dbReference type="EMBL" id="TCD68447.1"/>
    </source>
</evidence>
<sequence>MSSDPIGDPEVGQFLSRVLAPTILFTALIWGLLARLAPFLGGFVSLLLFVHVWIPLFNRLAFLSIQYAIRNDMTRRTEQSGVVRPHLPGIAEQDCTIPLNSLEYHRLLHLRNLERWEAQTQRHGWNVKWEHQEIPEFDTRPMTYPPIQQGFKVLFEKELKK</sequence>
<protein>
    <submittedName>
        <fullName evidence="2">Uncharacterized protein</fullName>
    </submittedName>
</protein>
<reference evidence="2 3" key="1">
    <citation type="submission" date="2018-11" db="EMBL/GenBank/DDBJ databases">
        <title>Genome assembly of Steccherinum ochraceum LE-BIN_3174, the white-rot fungus of the Steccherinaceae family (The Residual Polyporoid clade, Polyporales, Basidiomycota).</title>
        <authorList>
            <person name="Fedorova T.V."/>
            <person name="Glazunova O.A."/>
            <person name="Landesman E.O."/>
            <person name="Moiseenko K.V."/>
            <person name="Psurtseva N.V."/>
            <person name="Savinova O.S."/>
            <person name="Shakhova N.V."/>
            <person name="Tyazhelova T.V."/>
            <person name="Vasina D.V."/>
        </authorList>
    </citation>
    <scope>NUCLEOTIDE SEQUENCE [LARGE SCALE GENOMIC DNA]</scope>
    <source>
        <strain evidence="2 3">LE-BIN_3174</strain>
    </source>
</reference>
<feature type="transmembrane region" description="Helical" evidence="1">
    <location>
        <begin position="14"/>
        <end position="33"/>
    </location>
</feature>
<feature type="transmembrane region" description="Helical" evidence="1">
    <location>
        <begin position="39"/>
        <end position="57"/>
    </location>
</feature>
<accession>A0A4V2MX16</accession>
<organism evidence="2 3">
    <name type="scientific">Steccherinum ochraceum</name>
    <dbReference type="NCBI Taxonomy" id="92696"/>
    <lineage>
        <taxon>Eukaryota</taxon>
        <taxon>Fungi</taxon>
        <taxon>Dikarya</taxon>
        <taxon>Basidiomycota</taxon>
        <taxon>Agaricomycotina</taxon>
        <taxon>Agaricomycetes</taxon>
        <taxon>Polyporales</taxon>
        <taxon>Steccherinaceae</taxon>
        <taxon>Steccherinum</taxon>
    </lineage>
</organism>
<name>A0A4V2MX16_9APHY</name>